<dbReference type="STRING" id="235279.HH_0305"/>
<dbReference type="Pfam" id="PF03382">
    <property type="entry name" value="DUF285"/>
    <property type="match status" value="1"/>
</dbReference>
<dbReference type="AlphaFoldDB" id="Q7VJD8"/>
<dbReference type="KEGG" id="hhe:HH_0305"/>
<dbReference type="RefSeq" id="WP_011115148.1">
    <property type="nucleotide sequence ID" value="NC_004917.1"/>
</dbReference>
<dbReference type="Proteomes" id="UP000002495">
    <property type="component" value="Chromosome"/>
</dbReference>
<evidence type="ECO:0000313" key="2">
    <source>
        <dbReference type="Proteomes" id="UP000002495"/>
    </source>
</evidence>
<protein>
    <recommendedName>
        <fullName evidence="3">BspA family leucine-rich repeat surface protein</fullName>
    </recommendedName>
</protein>
<dbReference type="HOGENOM" id="CLU_369506_0_0_7"/>
<sequence length="753" mass="87360">MQKEGKPNKAAKAQTLLSLILENDNMSEEAIIAYLKANVKNAKKEIKAALKHIEDCAYEMTMNNDYEEYELEYEDETGIPASECDSNDFQRWFEDKLLDEDLAKIRTLLEELMNENLQLRLDSQVNANSAQSPKELIEAIQNYEVLKALNILQIGQIERKRIGKDLLKVCDKAIDSLIDVVVEDSKGGKEIGKDIKGAFSEFIEVDYNRQGFKDYSGEARKQLKKSSVYKLREILESITKGKSIESALHNSVFYDKKGNFKPKHKELSFIPLNTFELKVLVEIEEVNLGQIDLSYIKSLAALFADYAWWRTNRKDFSGIEQWDTSKINDMCKLFTGLKDFRADLSKWNVSSVKNFNSMFEDCESFESDLSKWKPKKAEDIAFMFSEAKSFTSNLDAWNLSKELVEKAKYLFENCPLSQNPPSWYKAVFDMDNPSVALLYKLVKIRDYARAKECFSKLQTLSKEEYIECARLCFYTEPGVISTALPDKDFFTALVNQAKSQNIHIPISNEVMQKCLRFGKLEYAKYLVTLGYKVTIDKQNNFGVYVALKSNPKQEVQDILRFFVQNLGNEINEKFFEALGFNPETRGSRDNFNEKTLDIFFKELLAHYPKEIFTDKKMLGFFINTDLIYILFNNGIEVDLQGVEINPRAIDYYLDKYLPKFLKFLELHLLQADTIVEHYIYYPRDTFVKVSVLLLFLDEFKNKLTNNNIQKILKQFAKNGFDVEKLGTYEGKNLYEILEDSKYKEEILSLLKIK</sequence>
<evidence type="ECO:0008006" key="3">
    <source>
        <dbReference type="Google" id="ProtNLM"/>
    </source>
</evidence>
<reference evidence="1 2" key="1">
    <citation type="journal article" date="2003" name="Proc. Natl. Acad. Sci. U.S.A.">
        <title>The complete genome sequence of the carcinogenic bacterium Helicobacter hepaticus.</title>
        <authorList>
            <person name="Suerbaum S."/>
            <person name="Josenhans C."/>
            <person name="Sterzenbach T."/>
            <person name="Drescher B."/>
            <person name="Brandt P."/>
            <person name="Bell M."/>
            <person name="Droege M."/>
            <person name="Fartmann B."/>
            <person name="Fischer H.-P."/>
            <person name="Ge Z."/>
            <person name="Hoerster A."/>
            <person name="Holland R."/>
            <person name="Klein K."/>
            <person name="Koenig J."/>
            <person name="Macko L."/>
            <person name="Mendz G.L."/>
            <person name="Nyakatura G."/>
            <person name="Schauer D.B."/>
            <person name="Shen Z."/>
            <person name="Weber J."/>
            <person name="Frosch M."/>
            <person name="Fox J.G."/>
        </authorList>
    </citation>
    <scope>NUCLEOTIDE SEQUENCE [LARGE SCALE GENOMIC DNA]</scope>
    <source>
        <strain evidence="2">ATCC 51449 / 3B1</strain>
    </source>
</reference>
<organism evidence="1 2">
    <name type="scientific">Helicobacter hepaticus (strain ATCC 51449 / 3B1)</name>
    <dbReference type="NCBI Taxonomy" id="235279"/>
    <lineage>
        <taxon>Bacteria</taxon>
        <taxon>Pseudomonadati</taxon>
        <taxon>Campylobacterota</taxon>
        <taxon>Epsilonproteobacteria</taxon>
        <taxon>Campylobacterales</taxon>
        <taxon>Helicobacteraceae</taxon>
        <taxon>Helicobacter</taxon>
    </lineage>
</organism>
<evidence type="ECO:0000313" key="1">
    <source>
        <dbReference type="EMBL" id="AAP76902.1"/>
    </source>
</evidence>
<dbReference type="EMBL" id="AE017125">
    <property type="protein sequence ID" value="AAP76902.1"/>
    <property type="molecule type" value="Genomic_DNA"/>
</dbReference>
<keyword evidence="2" id="KW-1185">Reference proteome</keyword>
<dbReference type="eggNOG" id="COG3291">
    <property type="taxonomic scope" value="Bacteria"/>
</dbReference>
<dbReference type="InterPro" id="IPR005046">
    <property type="entry name" value="DUF285"/>
</dbReference>
<accession>Q7VJD8</accession>
<proteinExistence type="predicted"/>
<gene>
    <name evidence="1" type="ordered locus">HH_0305</name>
</gene>
<dbReference type="OrthoDB" id="5357773at2"/>
<name>Q7VJD8_HELHP</name>